<organism evidence="2 3">
    <name type="scientific">Achlya hypogyna</name>
    <name type="common">Oomycete</name>
    <name type="synonym">Protoachlya hypogyna</name>
    <dbReference type="NCBI Taxonomy" id="1202772"/>
    <lineage>
        <taxon>Eukaryota</taxon>
        <taxon>Sar</taxon>
        <taxon>Stramenopiles</taxon>
        <taxon>Oomycota</taxon>
        <taxon>Saprolegniomycetes</taxon>
        <taxon>Saprolegniales</taxon>
        <taxon>Achlyaceae</taxon>
        <taxon>Achlya</taxon>
    </lineage>
</organism>
<protein>
    <submittedName>
        <fullName evidence="2">Uncharacterized protein</fullName>
    </submittedName>
</protein>
<dbReference type="AlphaFoldDB" id="A0A1V9YR89"/>
<dbReference type="OrthoDB" id="10067079at2759"/>
<evidence type="ECO:0000313" key="2">
    <source>
        <dbReference type="EMBL" id="OQR88284.1"/>
    </source>
</evidence>
<dbReference type="PANTHER" id="PTHR13507">
    <property type="entry name" value="PRKR-INTERACTING PROTEIN 1"/>
    <property type="match status" value="1"/>
</dbReference>
<sequence length="176" mass="19849">MGRYTTEQTYTDKEAKVGTVPYDVVKDKSETPAVAPADAPKEKFKFNRVENVSGSTAGAGSGEFHMYRAARRREMERVGAMEAEHKKKMEDEAFQEKRKRIQEELEEKTRQKAAKRRRKQENAKIKKMMGATETKDDLDVAPDVMPGGVPEIPNDGSFLANLLAKQKEAEDKSTTH</sequence>
<dbReference type="Pfam" id="PF06658">
    <property type="entry name" value="DUF1168"/>
    <property type="match status" value="1"/>
</dbReference>
<dbReference type="GO" id="GO:0003725">
    <property type="term" value="F:double-stranded RNA binding"/>
    <property type="evidence" value="ECO:0007669"/>
    <property type="project" value="InterPro"/>
</dbReference>
<name>A0A1V9YR89_ACHHY</name>
<dbReference type="STRING" id="1202772.A0A1V9YR89"/>
<gene>
    <name evidence="2" type="ORF">ACHHYP_06974</name>
</gene>
<proteinExistence type="predicted"/>
<dbReference type="InterPro" id="IPR009548">
    <property type="entry name" value="Prkrip1"/>
</dbReference>
<dbReference type="EMBL" id="JNBR01001386">
    <property type="protein sequence ID" value="OQR88284.1"/>
    <property type="molecule type" value="Genomic_DNA"/>
</dbReference>
<evidence type="ECO:0000313" key="3">
    <source>
        <dbReference type="Proteomes" id="UP000243579"/>
    </source>
</evidence>
<dbReference type="Proteomes" id="UP000243579">
    <property type="component" value="Unassembled WGS sequence"/>
</dbReference>
<evidence type="ECO:0000256" key="1">
    <source>
        <dbReference type="SAM" id="MobiDB-lite"/>
    </source>
</evidence>
<reference evidence="2 3" key="1">
    <citation type="journal article" date="2014" name="Genome Biol. Evol.">
        <title>The secreted proteins of Achlya hypogyna and Thraustotheca clavata identify the ancestral oomycete secretome and reveal gene acquisitions by horizontal gene transfer.</title>
        <authorList>
            <person name="Misner I."/>
            <person name="Blouin N."/>
            <person name="Leonard G."/>
            <person name="Richards T.A."/>
            <person name="Lane C.E."/>
        </authorList>
    </citation>
    <scope>NUCLEOTIDE SEQUENCE [LARGE SCALE GENOMIC DNA]</scope>
    <source>
        <strain evidence="2 3">ATCC 48635</strain>
    </source>
</reference>
<dbReference type="PANTHER" id="PTHR13507:SF0">
    <property type="entry name" value="PRKR-INTERACTING PROTEIN 1"/>
    <property type="match status" value="1"/>
</dbReference>
<accession>A0A1V9YR89</accession>
<keyword evidence="3" id="KW-1185">Reference proteome</keyword>
<dbReference type="GO" id="GO:0019901">
    <property type="term" value="F:protein kinase binding"/>
    <property type="evidence" value="ECO:0007669"/>
    <property type="project" value="TreeGrafter"/>
</dbReference>
<dbReference type="GO" id="GO:0005730">
    <property type="term" value="C:nucleolus"/>
    <property type="evidence" value="ECO:0007669"/>
    <property type="project" value="TreeGrafter"/>
</dbReference>
<feature type="region of interest" description="Disordered" evidence="1">
    <location>
        <begin position="102"/>
        <end position="153"/>
    </location>
</feature>
<dbReference type="GO" id="GO:0004860">
    <property type="term" value="F:protein kinase inhibitor activity"/>
    <property type="evidence" value="ECO:0007669"/>
    <property type="project" value="TreeGrafter"/>
</dbReference>
<comment type="caution">
    <text evidence="2">The sequence shown here is derived from an EMBL/GenBank/DDBJ whole genome shotgun (WGS) entry which is preliminary data.</text>
</comment>